<dbReference type="SUPFAM" id="SSF56300">
    <property type="entry name" value="Metallo-dependent phosphatases"/>
    <property type="match status" value="1"/>
</dbReference>
<feature type="region of interest" description="Disordered" evidence="2">
    <location>
        <begin position="61"/>
        <end position="84"/>
    </location>
</feature>
<feature type="compositionally biased region" description="Basic and acidic residues" evidence="2">
    <location>
        <begin position="287"/>
        <end position="298"/>
    </location>
</feature>
<feature type="region of interest" description="Disordered" evidence="2">
    <location>
        <begin position="287"/>
        <end position="321"/>
    </location>
</feature>
<dbReference type="RefSeq" id="WP_120243619.1">
    <property type="nucleotide sequence ID" value="NZ_RAPO01000001.1"/>
</dbReference>
<dbReference type="EMBL" id="RAPO01000001">
    <property type="protein sequence ID" value="RKD98167.1"/>
    <property type="molecule type" value="Genomic_DNA"/>
</dbReference>
<comment type="caution">
    <text evidence="4">The sequence shown here is derived from an EMBL/GenBank/DDBJ whole genome shotgun (WGS) entry which is preliminary data.</text>
</comment>
<keyword evidence="5" id="KW-1185">Reference proteome</keyword>
<dbReference type="Gene3D" id="3.60.21.10">
    <property type="match status" value="1"/>
</dbReference>
<dbReference type="SMART" id="SM00854">
    <property type="entry name" value="PGA_cap"/>
    <property type="match status" value="1"/>
</dbReference>
<evidence type="ECO:0000313" key="5">
    <source>
        <dbReference type="Proteomes" id="UP000283805"/>
    </source>
</evidence>
<dbReference type="InterPro" id="IPR006311">
    <property type="entry name" value="TAT_signal"/>
</dbReference>
<dbReference type="PANTHER" id="PTHR33393">
    <property type="entry name" value="POLYGLUTAMINE SYNTHESIS ACCESSORY PROTEIN RV0574C-RELATED"/>
    <property type="match status" value="1"/>
</dbReference>
<dbReference type="SUPFAM" id="SSF49464">
    <property type="entry name" value="Carboxypeptidase regulatory domain-like"/>
    <property type="match status" value="1"/>
</dbReference>
<evidence type="ECO:0000259" key="3">
    <source>
        <dbReference type="SMART" id="SM00854"/>
    </source>
</evidence>
<dbReference type="Proteomes" id="UP000283805">
    <property type="component" value="Unassembled WGS sequence"/>
</dbReference>
<gene>
    <name evidence="4" type="ORF">ATJ93_1172</name>
</gene>
<dbReference type="CDD" id="cd07381">
    <property type="entry name" value="MPP_CapA"/>
    <property type="match status" value="1"/>
</dbReference>
<feature type="domain" description="Capsule synthesis protein CapA" evidence="3">
    <location>
        <begin position="123"/>
        <end position="402"/>
    </location>
</feature>
<reference evidence="4 5" key="1">
    <citation type="submission" date="2018-09" db="EMBL/GenBank/DDBJ databases">
        <title>Genomic Encyclopedia of Archaeal and Bacterial Type Strains, Phase II (KMG-II): from individual species to whole genera.</title>
        <authorList>
            <person name="Goeker M."/>
        </authorList>
    </citation>
    <scope>NUCLEOTIDE SEQUENCE [LARGE SCALE GENOMIC DNA]</scope>
    <source>
        <strain evidence="4 5">DSM 13151</strain>
    </source>
</reference>
<name>A0A3R7HKY1_9EURY</name>
<dbReference type="PROSITE" id="PS51257">
    <property type="entry name" value="PROKAR_LIPOPROTEIN"/>
    <property type="match status" value="1"/>
</dbReference>
<dbReference type="InterPro" id="IPR019079">
    <property type="entry name" value="Capsule_synth_CapA"/>
</dbReference>
<dbReference type="Pfam" id="PF13620">
    <property type="entry name" value="CarboxypepD_reg"/>
    <property type="match status" value="1"/>
</dbReference>
<dbReference type="NCBIfam" id="TIGR01409">
    <property type="entry name" value="TAT_signal_seq"/>
    <property type="match status" value="1"/>
</dbReference>
<dbReference type="AlphaFoldDB" id="A0A3R7HKY1"/>
<dbReference type="OrthoDB" id="199819at2157"/>
<proteinExistence type="inferred from homology"/>
<dbReference type="InterPro" id="IPR019546">
    <property type="entry name" value="TAT_signal_bac_arc"/>
</dbReference>
<evidence type="ECO:0000313" key="4">
    <source>
        <dbReference type="EMBL" id="RKD98167.1"/>
    </source>
</evidence>
<organism evidence="4 5">
    <name type="scientific">Halopiger aswanensis</name>
    <dbReference type="NCBI Taxonomy" id="148449"/>
    <lineage>
        <taxon>Archaea</taxon>
        <taxon>Methanobacteriati</taxon>
        <taxon>Methanobacteriota</taxon>
        <taxon>Stenosarchaea group</taxon>
        <taxon>Halobacteria</taxon>
        <taxon>Halobacteriales</taxon>
        <taxon>Natrialbaceae</taxon>
        <taxon>Halopiger</taxon>
    </lineage>
</organism>
<feature type="compositionally biased region" description="Acidic residues" evidence="2">
    <location>
        <begin position="699"/>
        <end position="712"/>
    </location>
</feature>
<dbReference type="InterPro" id="IPR008969">
    <property type="entry name" value="CarboxyPept-like_regulatory"/>
</dbReference>
<comment type="similarity">
    <text evidence="1">Belongs to the CapA family.</text>
</comment>
<feature type="region of interest" description="Disordered" evidence="2">
    <location>
        <begin position="692"/>
        <end position="712"/>
    </location>
</feature>
<protein>
    <submittedName>
        <fullName evidence="4">Secreted protein</fullName>
    </submittedName>
</protein>
<sequence>MKDRRLNRRQFLGTVGVGVASGVAGCGYLEQREETATERERPIEGVVRSVGGDPIASASVAVRAPTASDEPNPTSTDGDGRFSLEASGPVQLTVRQDGYNSRVRAVAPGETPEIRLAEDDAVSMAFGGDVMFGRRYYDAPEDDLRPRFQLDPDDRLASHRELLADVAPYFRATDIGSINLETSLTTTEWCHPSKAYTFTGHPVAAEALADAGIDYAALGNNHIFDALEPGLKETLETLEAADIAHSGAGENSDAAWEPALVERGGTTVAFLSCTTVVGGGYDIDWSADRNPDRTHEVEPQEGVDADSSLQLSGAMGAAEPTPERLRTAAERAADAADLVVVQIHGGTQYVREPTDEMVALIDAAIDGGADLVVNHHPHVTGGVERRDGALVAWTLGNLVFDQQFWATLRSFVLTVDVDESGIVRANTEPVVIQGYKPQPATGRSRQRLARRTAALADDPFGLTADGVRTVGSEPDSSTETVSGDGELFRIVDGWVADVSGDGTVRFGRDRLRFGSFRNELVTESPVEGPLWRFGRSHAAVSPDLAPGDVPRSPVNALELERSADNSYRAMLSPRHRIPISGAPLVLTGCYRFDGADELEVQLSWYDDTSGESFDQTRYSPDGTEGDWHRFRYDLEPPADAEYVMPYSFLSPPESGDVTVRVTDLRLVELADEPTPGADHLLVDGATTVELAQYPGTDSGETELEPLEDPGES</sequence>
<dbReference type="InterPro" id="IPR029052">
    <property type="entry name" value="Metallo-depent_PP-like"/>
</dbReference>
<evidence type="ECO:0000256" key="2">
    <source>
        <dbReference type="SAM" id="MobiDB-lite"/>
    </source>
</evidence>
<accession>A0A3R7HKY1</accession>
<dbReference type="PROSITE" id="PS51318">
    <property type="entry name" value="TAT"/>
    <property type="match status" value="1"/>
</dbReference>
<dbReference type="InterPro" id="IPR052169">
    <property type="entry name" value="CW_Biosynth-Accessory"/>
</dbReference>
<evidence type="ECO:0000256" key="1">
    <source>
        <dbReference type="ARBA" id="ARBA00005662"/>
    </source>
</evidence>
<dbReference type="Gene3D" id="2.60.40.1120">
    <property type="entry name" value="Carboxypeptidase-like, regulatory domain"/>
    <property type="match status" value="1"/>
</dbReference>
<dbReference type="PANTHER" id="PTHR33393:SF11">
    <property type="entry name" value="POLYGLUTAMINE SYNTHESIS ACCESSORY PROTEIN RV0574C-RELATED"/>
    <property type="match status" value="1"/>
</dbReference>
<dbReference type="Pfam" id="PF09587">
    <property type="entry name" value="PGA_cap"/>
    <property type="match status" value="1"/>
</dbReference>